<dbReference type="InterPro" id="IPR056953">
    <property type="entry name" value="CUT_N"/>
</dbReference>
<dbReference type="PANTHER" id="PTHR22907:SF17">
    <property type="entry name" value="ZP DOMAIN-CONTAINING PROTEIN"/>
    <property type="match status" value="1"/>
</dbReference>
<evidence type="ECO:0000313" key="10">
    <source>
        <dbReference type="EMBL" id="KIH63634.1"/>
    </source>
</evidence>
<evidence type="ECO:0000256" key="5">
    <source>
        <dbReference type="ARBA" id="ARBA00022729"/>
    </source>
</evidence>
<evidence type="ECO:0000259" key="9">
    <source>
        <dbReference type="PROSITE" id="PS51034"/>
    </source>
</evidence>
<dbReference type="Pfam" id="PF25057">
    <property type="entry name" value="CUT_N"/>
    <property type="match status" value="1"/>
</dbReference>
<evidence type="ECO:0000256" key="1">
    <source>
        <dbReference type="ARBA" id="ARBA00004251"/>
    </source>
</evidence>
<proteinExistence type="predicted"/>
<keyword evidence="4" id="KW-0812">Transmembrane</keyword>
<dbReference type="Pfam" id="PF25301">
    <property type="entry name" value="CUT_C"/>
    <property type="match status" value="1"/>
</dbReference>
<evidence type="ECO:0000256" key="8">
    <source>
        <dbReference type="SAM" id="MobiDB-lite"/>
    </source>
</evidence>
<keyword evidence="5" id="KW-0732">Signal</keyword>
<dbReference type="InterPro" id="IPR057475">
    <property type="entry name" value="CUT_C"/>
</dbReference>
<gene>
    <name evidence="10" type="ORF">ANCDUO_06064</name>
</gene>
<keyword evidence="7" id="KW-0472">Membrane</keyword>
<dbReference type="InterPro" id="IPR001507">
    <property type="entry name" value="ZP_dom"/>
</dbReference>
<comment type="subcellular location">
    <subcellularLocation>
        <location evidence="1">Cell membrane</location>
        <topology evidence="1">Single-pass type I membrane protein</topology>
    </subcellularLocation>
</comment>
<dbReference type="GO" id="GO:0042302">
    <property type="term" value="F:structural constituent of cuticle"/>
    <property type="evidence" value="ECO:0007669"/>
    <property type="project" value="UniProtKB-KW"/>
</dbReference>
<organism evidence="10 11">
    <name type="scientific">Ancylostoma duodenale</name>
    <dbReference type="NCBI Taxonomy" id="51022"/>
    <lineage>
        <taxon>Eukaryota</taxon>
        <taxon>Metazoa</taxon>
        <taxon>Ecdysozoa</taxon>
        <taxon>Nematoda</taxon>
        <taxon>Chromadorea</taxon>
        <taxon>Rhabditida</taxon>
        <taxon>Rhabditina</taxon>
        <taxon>Rhabditomorpha</taxon>
        <taxon>Strongyloidea</taxon>
        <taxon>Ancylostomatidae</taxon>
        <taxon>Ancylostomatinae</taxon>
        <taxon>Ancylostoma</taxon>
    </lineage>
</organism>
<keyword evidence="3" id="KW-1003">Cell membrane</keyword>
<dbReference type="Proteomes" id="UP000054047">
    <property type="component" value="Unassembled WGS sequence"/>
</dbReference>
<keyword evidence="2" id="KW-0193">Cuticle</keyword>
<keyword evidence="11" id="KW-1185">Reference proteome</keyword>
<dbReference type="AlphaFoldDB" id="A0A0C2GX39"/>
<name>A0A0C2GX39_9BILA</name>
<dbReference type="SMART" id="SM00241">
    <property type="entry name" value="ZP"/>
    <property type="match status" value="1"/>
</dbReference>
<evidence type="ECO:0000256" key="6">
    <source>
        <dbReference type="ARBA" id="ARBA00022989"/>
    </source>
</evidence>
<feature type="domain" description="ZP" evidence="9">
    <location>
        <begin position="1"/>
        <end position="246"/>
    </location>
</feature>
<dbReference type="PROSITE" id="PS51034">
    <property type="entry name" value="ZP_2"/>
    <property type="match status" value="1"/>
</dbReference>
<feature type="region of interest" description="Disordered" evidence="8">
    <location>
        <begin position="98"/>
        <end position="117"/>
    </location>
</feature>
<evidence type="ECO:0000256" key="2">
    <source>
        <dbReference type="ARBA" id="ARBA00022460"/>
    </source>
</evidence>
<keyword evidence="6" id="KW-1133">Transmembrane helix</keyword>
<reference evidence="10 11" key="1">
    <citation type="submission" date="2013-12" db="EMBL/GenBank/DDBJ databases">
        <title>Draft genome of the parsitic nematode Ancylostoma duodenale.</title>
        <authorList>
            <person name="Mitreva M."/>
        </authorList>
    </citation>
    <scope>NUCLEOTIDE SEQUENCE [LARGE SCALE GENOMIC DNA]</scope>
    <source>
        <strain evidence="10 11">Zhejiang</strain>
    </source>
</reference>
<evidence type="ECO:0000256" key="3">
    <source>
        <dbReference type="ARBA" id="ARBA00022475"/>
    </source>
</evidence>
<evidence type="ECO:0000313" key="11">
    <source>
        <dbReference type="Proteomes" id="UP000054047"/>
    </source>
</evidence>
<accession>A0A0C2GX39</accession>
<sequence>MFTMLMQQTEMRPIVFLALPYNPLQYGCHFSPCPRVTLVTNNQIEVLVPHEECAVPRRRSKSPPGVFLETSLAVAFHPDFTTADDRIFHFRCFHQRTSKDHQGTGSPTEPPQEASWTPSCSYTVRKWPNGPLVGTVVLGQTVFHQWSCDNQKDNCLVVRSCSVVAGETTHELIGADGCSKNTKILPHLTYFNPVSCERREWRHLQMFFFRWHPVTQSLSGGRLADFDYRARGEVKSQPISSAKAKS</sequence>
<protein>
    <recommendedName>
        <fullName evidence="9">ZP domain-containing protein</fullName>
    </recommendedName>
</protein>
<dbReference type="InterPro" id="IPR051962">
    <property type="entry name" value="Cuticlin"/>
</dbReference>
<dbReference type="EMBL" id="KN728537">
    <property type="protein sequence ID" value="KIH63634.1"/>
    <property type="molecule type" value="Genomic_DNA"/>
</dbReference>
<dbReference type="PANTHER" id="PTHR22907">
    <property type="entry name" value="GH04558P"/>
    <property type="match status" value="1"/>
</dbReference>
<evidence type="ECO:0000256" key="4">
    <source>
        <dbReference type="ARBA" id="ARBA00022692"/>
    </source>
</evidence>
<evidence type="ECO:0000256" key="7">
    <source>
        <dbReference type="ARBA" id="ARBA00023136"/>
    </source>
</evidence>
<dbReference type="OrthoDB" id="5861408at2759"/>
<dbReference type="GO" id="GO:0005886">
    <property type="term" value="C:plasma membrane"/>
    <property type="evidence" value="ECO:0007669"/>
    <property type="project" value="UniProtKB-SubCell"/>
</dbReference>